<reference evidence="17 18" key="1">
    <citation type="submission" date="2019-04" db="EMBL/GenBank/DDBJ databases">
        <title>Three New Species of Nocardioides, Nocardioides euryhalodurans sp. nov., Nocardioides seonyuensis sp. nov. and Nocardioides eburneoflavus sp. nov. Isolated from Soil.</title>
        <authorList>
            <person name="Roh S.G."/>
            <person name="Lee C."/>
            <person name="Kim M.-K."/>
            <person name="Kim S.B."/>
        </authorList>
    </citation>
    <scope>NUCLEOTIDE SEQUENCE [LARGE SCALE GENOMIC DNA]</scope>
    <source>
        <strain evidence="17 18">MMS17-SY213</strain>
    </source>
</reference>
<keyword evidence="9 17" id="KW-0378">Hydrolase</keyword>
<keyword evidence="10" id="KW-0862">Zinc</keyword>
<evidence type="ECO:0000256" key="9">
    <source>
        <dbReference type="ARBA" id="ARBA00022801"/>
    </source>
</evidence>
<evidence type="ECO:0000259" key="14">
    <source>
        <dbReference type="Pfam" id="PF01433"/>
    </source>
</evidence>
<gene>
    <name evidence="17" type="primary">pepN</name>
    <name evidence="17" type="ORF">EXE59_19130</name>
</gene>
<dbReference type="GO" id="GO:0043171">
    <property type="term" value="P:peptide catabolic process"/>
    <property type="evidence" value="ECO:0007669"/>
    <property type="project" value="TreeGrafter"/>
</dbReference>
<dbReference type="Gene3D" id="2.60.40.1730">
    <property type="entry name" value="tricorn interacting facor f3 domain"/>
    <property type="match status" value="1"/>
</dbReference>
<dbReference type="InterPro" id="IPR024571">
    <property type="entry name" value="ERAP1-like_C_dom"/>
</dbReference>
<accession>A0A4Z1BX15</accession>
<dbReference type="InterPro" id="IPR045357">
    <property type="entry name" value="Aminopeptidase_N-like_N"/>
</dbReference>
<evidence type="ECO:0000256" key="1">
    <source>
        <dbReference type="ARBA" id="ARBA00000098"/>
    </source>
</evidence>
<dbReference type="CDD" id="cd09602">
    <property type="entry name" value="M1_APN"/>
    <property type="match status" value="1"/>
</dbReference>
<dbReference type="SUPFAM" id="SSF63737">
    <property type="entry name" value="Leukotriene A4 hydrolase N-terminal domain"/>
    <property type="match status" value="1"/>
</dbReference>
<evidence type="ECO:0000256" key="10">
    <source>
        <dbReference type="ARBA" id="ARBA00022833"/>
    </source>
</evidence>
<dbReference type="NCBIfam" id="TIGR02412">
    <property type="entry name" value="pepN_strep_liv"/>
    <property type="match status" value="1"/>
</dbReference>
<dbReference type="AlphaFoldDB" id="A0A4Z1BX15"/>
<dbReference type="GO" id="GO:0016020">
    <property type="term" value="C:membrane"/>
    <property type="evidence" value="ECO:0007669"/>
    <property type="project" value="TreeGrafter"/>
</dbReference>
<dbReference type="GO" id="GO:0042277">
    <property type="term" value="F:peptide binding"/>
    <property type="evidence" value="ECO:0007669"/>
    <property type="project" value="TreeGrafter"/>
</dbReference>
<evidence type="ECO:0000256" key="8">
    <source>
        <dbReference type="ARBA" id="ARBA00022723"/>
    </source>
</evidence>
<dbReference type="InterPro" id="IPR027268">
    <property type="entry name" value="Peptidase_M4/M1_CTD_sf"/>
</dbReference>
<dbReference type="Pfam" id="PF17900">
    <property type="entry name" value="Peptidase_M1_N"/>
    <property type="match status" value="1"/>
</dbReference>
<evidence type="ECO:0000256" key="5">
    <source>
        <dbReference type="ARBA" id="ARBA00015611"/>
    </source>
</evidence>
<dbReference type="Proteomes" id="UP000297496">
    <property type="component" value="Unassembled WGS sequence"/>
</dbReference>
<feature type="domain" description="Peptidase M1 membrane alanine aminopeptidase" evidence="14">
    <location>
        <begin position="304"/>
        <end position="513"/>
    </location>
</feature>
<dbReference type="GO" id="GO:0005737">
    <property type="term" value="C:cytoplasm"/>
    <property type="evidence" value="ECO:0007669"/>
    <property type="project" value="TreeGrafter"/>
</dbReference>
<dbReference type="GO" id="GO:0070006">
    <property type="term" value="F:metalloaminopeptidase activity"/>
    <property type="evidence" value="ECO:0007669"/>
    <property type="project" value="TreeGrafter"/>
</dbReference>
<dbReference type="Pfam" id="PF01433">
    <property type="entry name" value="Peptidase_M1"/>
    <property type="match status" value="1"/>
</dbReference>
<evidence type="ECO:0000256" key="7">
    <source>
        <dbReference type="ARBA" id="ARBA00022670"/>
    </source>
</evidence>
<dbReference type="PRINTS" id="PR00756">
    <property type="entry name" value="ALADIPTASE"/>
</dbReference>
<protein>
    <recommendedName>
        <fullName evidence="5">Aminopeptidase N</fullName>
        <ecNumber evidence="4">3.4.11.2</ecNumber>
    </recommendedName>
    <alternativeName>
        <fullName evidence="12">Alanine aminopeptidase</fullName>
    </alternativeName>
    <alternativeName>
        <fullName evidence="13">Lysyl aminopeptidase</fullName>
    </alternativeName>
</protein>
<keyword evidence="6 17" id="KW-0031">Aminopeptidase</keyword>
<dbReference type="InterPro" id="IPR042097">
    <property type="entry name" value="Aminopeptidase_N-like_N_sf"/>
</dbReference>
<name>A0A4Z1BX15_9ACTN</name>
<proteinExistence type="inferred from homology"/>
<sequence>MSRPGDPVLAQRDHPVVTVQVPAGHDRPRHRPVGERLGRRSSCLPGVRRSVVVRHAQTLARLDRLSTVGPMTLSSLTKSEAAIRSDLLEVQRYDIAVDMTGLLEGELFSSVSTISFTCSEPGATTFVDVAMEVRRATLNGEEIDVALAADGRLPLPALAADNVLVVEADTTNTGRGEGILRTVDPTDKLVYVWTSLEPDEARRVWACFDQPDLKAPHRFVVTAPSSWVVTSNGAPESVVDAETEDARTWSFPDTPRLSTYVVVVNAGPFHEVRRRHDGYDLGFYCRQSLVPVLERDLEEMVTLTRQGLAFFGEKFGYPFPQERYDQVFVPNLGGAMENWGCVTYGDGQLFRTPPTHAQRAVRAEFIFHEMAHMWFGDLVTMQWWDDLWLNEAFASWAANWGMAGASEFTDQWATFLAVSKRTAYEMDMSPARHPIRSDVPDVSAAMSNFDAITYVKGQSVLHQLVAFIGEDAFVEGLRDYFARYAFTNTRLDDLMDCYARASGRDLSAWTKAWLDEAGTDVISLVDDELVVETTDDQEPRPHRLDIAVFDTSGDDLVPVGRSSHEVDGRRTPVELPAGDLRLVNAGDYTFAAVKPDRVSLARMLERIQQLDDPLDRALVAATAGQLLLLGDVAPRDVSAALNRALSSETSPALIEPLLAQALQVADRWAPASESPDLLRGLADAAAGLVDLPDARQAALRTLAASASTDAHWATLEAAAEDATDLDLAWRMTVRRSELGDYDEDRVARLLKSDPDPDAGMRRLAVLAAHPSREAKEEVWRAFFVDYAVPASRETLVLGSTFWRPGQAELLAPFTHRYLEELHTLKGGLLNQGLTIRAMYPLGAGDAEFLAAAEAAADDTSLMAYARNQLRSNSFVLGRILRARQL</sequence>
<dbReference type="OrthoDB" id="3885507at2"/>
<comment type="catalytic activity">
    <reaction evidence="1">
        <text>Release of an N-terminal amino acid, Xaa-|-Yaa- from a peptide, amide or arylamide. Xaa is preferably Ala, but may be most amino acids including Pro (slow action). When a terminal hydrophobic residue is followed by a prolyl residue, the two may be released as an intact Xaa-Pro dipeptide.</text>
        <dbReference type="EC" id="3.4.11.2"/>
    </reaction>
</comment>
<evidence type="ECO:0000256" key="4">
    <source>
        <dbReference type="ARBA" id="ARBA00012564"/>
    </source>
</evidence>
<evidence type="ECO:0000256" key="3">
    <source>
        <dbReference type="ARBA" id="ARBA00010136"/>
    </source>
</evidence>
<dbReference type="GO" id="GO:0008270">
    <property type="term" value="F:zinc ion binding"/>
    <property type="evidence" value="ECO:0007669"/>
    <property type="project" value="InterPro"/>
</dbReference>
<keyword evidence="11" id="KW-0482">Metalloprotease</keyword>
<organism evidence="17 18">
    <name type="scientific">Nocardioides eburneiflavus</name>
    <dbReference type="NCBI Taxonomy" id="2518372"/>
    <lineage>
        <taxon>Bacteria</taxon>
        <taxon>Bacillati</taxon>
        <taxon>Actinomycetota</taxon>
        <taxon>Actinomycetes</taxon>
        <taxon>Propionibacteriales</taxon>
        <taxon>Nocardioidaceae</taxon>
        <taxon>Nocardioides</taxon>
    </lineage>
</organism>
<dbReference type="EMBL" id="SRRO01000001">
    <property type="protein sequence ID" value="TGN65831.1"/>
    <property type="molecule type" value="Genomic_DNA"/>
</dbReference>
<dbReference type="InterPro" id="IPR050344">
    <property type="entry name" value="Peptidase_M1_aminopeptidases"/>
</dbReference>
<comment type="similarity">
    <text evidence="3">Belongs to the peptidase M1 family.</text>
</comment>
<evidence type="ECO:0000313" key="17">
    <source>
        <dbReference type="EMBL" id="TGN65831.1"/>
    </source>
</evidence>
<feature type="domain" description="Aminopeptidase N-like N-terminal" evidence="16">
    <location>
        <begin position="188"/>
        <end position="261"/>
    </location>
</feature>
<dbReference type="InterPro" id="IPR014782">
    <property type="entry name" value="Peptidase_M1_dom"/>
</dbReference>
<comment type="cofactor">
    <cofactor evidence="2">
        <name>Zn(2+)</name>
        <dbReference type="ChEBI" id="CHEBI:29105"/>
    </cofactor>
</comment>
<dbReference type="InterPro" id="IPR001930">
    <property type="entry name" value="Peptidase_M1"/>
</dbReference>
<evidence type="ECO:0000256" key="6">
    <source>
        <dbReference type="ARBA" id="ARBA00022438"/>
    </source>
</evidence>
<dbReference type="GO" id="GO:0005615">
    <property type="term" value="C:extracellular space"/>
    <property type="evidence" value="ECO:0007669"/>
    <property type="project" value="TreeGrafter"/>
</dbReference>
<feature type="domain" description="ERAP1-like C-terminal" evidence="15">
    <location>
        <begin position="582"/>
        <end position="866"/>
    </location>
</feature>
<evidence type="ECO:0000256" key="11">
    <source>
        <dbReference type="ARBA" id="ARBA00023049"/>
    </source>
</evidence>
<evidence type="ECO:0000259" key="16">
    <source>
        <dbReference type="Pfam" id="PF17900"/>
    </source>
</evidence>
<dbReference type="EC" id="3.4.11.2" evidence="4"/>
<dbReference type="GO" id="GO:0016285">
    <property type="term" value="F:alanyl aminopeptidase activity"/>
    <property type="evidence" value="ECO:0007669"/>
    <property type="project" value="UniProtKB-EC"/>
</dbReference>
<dbReference type="GO" id="GO:0006508">
    <property type="term" value="P:proteolysis"/>
    <property type="evidence" value="ECO:0007669"/>
    <property type="project" value="UniProtKB-KW"/>
</dbReference>
<evidence type="ECO:0000256" key="12">
    <source>
        <dbReference type="ARBA" id="ARBA00029811"/>
    </source>
</evidence>
<dbReference type="Gene3D" id="1.10.390.10">
    <property type="entry name" value="Neutral Protease Domain 2"/>
    <property type="match status" value="1"/>
</dbReference>
<keyword evidence="18" id="KW-1185">Reference proteome</keyword>
<evidence type="ECO:0000256" key="2">
    <source>
        <dbReference type="ARBA" id="ARBA00001947"/>
    </source>
</evidence>
<dbReference type="PANTHER" id="PTHR11533:SF174">
    <property type="entry name" value="PUROMYCIN-SENSITIVE AMINOPEPTIDASE-RELATED"/>
    <property type="match status" value="1"/>
</dbReference>
<dbReference type="Pfam" id="PF11838">
    <property type="entry name" value="ERAP1_C"/>
    <property type="match status" value="1"/>
</dbReference>
<dbReference type="SUPFAM" id="SSF55486">
    <property type="entry name" value="Metalloproteases ('zincins'), catalytic domain"/>
    <property type="match status" value="1"/>
</dbReference>
<keyword evidence="8" id="KW-0479">Metal-binding</keyword>
<evidence type="ECO:0000313" key="18">
    <source>
        <dbReference type="Proteomes" id="UP000297496"/>
    </source>
</evidence>
<evidence type="ECO:0000259" key="15">
    <source>
        <dbReference type="Pfam" id="PF11838"/>
    </source>
</evidence>
<dbReference type="PANTHER" id="PTHR11533">
    <property type="entry name" value="PROTEASE M1 ZINC METALLOPROTEASE"/>
    <property type="match status" value="1"/>
</dbReference>
<keyword evidence="7" id="KW-0645">Protease</keyword>
<evidence type="ECO:0000256" key="13">
    <source>
        <dbReference type="ARBA" id="ARBA00031533"/>
    </source>
</evidence>
<comment type="caution">
    <text evidence="17">The sequence shown here is derived from an EMBL/GenBank/DDBJ whole genome shotgun (WGS) entry which is preliminary data.</text>
</comment>
<dbReference type="InterPro" id="IPR012778">
    <property type="entry name" value="Pept_M1_aminopeptidase"/>
</dbReference>